<sequence length="284" mass="30870">MPTIEINGCRTRYETVGRGPALLMFSPGGFDSSLENWTSFGRYRNLGLIDALSPHYTCVVFDRRESGRSSGRLERLTWEKYVTQAVGLLDHLGIGRAHAMGGCVGCSSAAALAVAHPGRVASMVLFSPAGGYTYRAAQQRRFRHHIGFVLEHGLKAVVDLARGSSAGFSKDPRVGPWAATLRSDDAFAAAYAATDLDRYLTIVSGTCRVLFDRDTVPGVEPEDLSVLEVPALIVPGEDASHTRSAARYLQECLAVNEYWDVPVAEQTPQACAERVLDFLGRHPV</sequence>
<dbReference type="RefSeq" id="WP_258901919.1">
    <property type="nucleotide sequence ID" value="NZ_JAUSWC010000019.1"/>
</dbReference>
<evidence type="ECO:0000313" key="3">
    <source>
        <dbReference type="Proteomes" id="UP001236795"/>
    </source>
</evidence>
<reference evidence="2 3" key="1">
    <citation type="submission" date="2023-07" db="EMBL/GenBank/DDBJ databases">
        <title>Genomic Encyclopedia of Type Strains, Phase IV (KMG-IV): sequencing the most valuable type-strain genomes for metagenomic binning, comparative biology and taxonomic classification.</title>
        <authorList>
            <person name="Goeker M."/>
        </authorList>
    </citation>
    <scope>NUCLEOTIDE SEQUENCE [LARGE SCALE GENOMIC DNA]</scope>
    <source>
        <strain evidence="2 3">DSM 40573</strain>
    </source>
</reference>
<name>A0ABU0KL03_9ACTN</name>
<protein>
    <submittedName>
        <fullName evidence="2">Pimeloyl-ACP methyl ester carboxylesterase</fullName>
    </submittedName>
</protein>
<dbReference type="PANTHER" id="PTHR43433">
    <property type="entry name" value="HYDROLASE, ALPHA/BETA FOLD FAMILY PROTEIN"/>
    <property type="match status" value="1"/>
</dbReference>
<dbReference type="Pfam" id="PF00561">
    <property type="entry name" value="Abhydrolase_1"/>
    <property type="match status" value="1"/>
</dbReference>
<gene>
    <name evidence="2" type="ORF">QO019_004959</name>
</gene>
<feature type="domain" description="AB hydrolase-1" evidence="1">
    <location>
        <begin position="23"/>
        <end position="128"/>
    </location>
</feature>
<accession>A0ABU0KL03</accession>
<dbReference type="Proteomes" id="UP001236795">
    <property type="component" value="Unassembled WGS sequence"/>
</dbReference>
<dbReference type="InterPro" id="IPR000073">
    <property type="entry name" value="AB_hydrolase_1"/>
</dbReference>
<organism evidence="2 3">
    <name type="scientific">Streptomyces thermodiastaticus</name>
    <dbReference type="NCBI Taxonomy" id="44061"/>
    <lineage>
        <taxon>Bacteria</taxon>
        <taxon>Bacillati</taxon>
        <taxon>Actinomycetota</taxon>
        <taxon>Actinomycetes</taxon>
        <taxon>Kitasatosporales</taxon>
        <taxon>Streptomycetaceae</taxon>
        <taxon>Streptomyces</taxon>
    </lineage>
</organism>
<dbReference type="PANTHER" id="PTHR43433:SF10">
    <property type="entry name" value="AB HYDROLASE-1 DOMAIN-CONTAINING PROTEIN"/>
    <property type="match status" value="1"/>
</dbReference>
<proteinExistence type="predicted"/>
<keyword evidence="3" id="KW-1185">Reference proteome</keyword>
<evidence type="ECO:0000259" key="1">
    <source>
        <dbReference type="Pfam" id="PF00561"/>
    </source>
</evidence>
<dbReference type="EMBL" id="JAUSWC010000019">
    <property type="protein sequence ID" value="MDQ0490078.1"/>
    <property type="molecule type" value="Genomic_DNA"/>
</dbReference>
<dbReference type="SUPFAM" id="SSF53474">
    <property type="entry name" value="alpha/beta-Hydrolases"/>
    <property type="match status" value="1"/>
</dbReference>
<dbReference type="Gene3D" id="3.40.50.1820">
    <property type="entry name" value="alpha/beta hydrolase"/>
    <property type="match status" value="1"/>
</dbReference>
<dbReference type="InterPro" id="IPR029058">
    <property type="entry name" value="AB_hydrolase_fold"/>
</dbReference>
<evidence type="ECO:0000313" key="2">
    <source>
        <dbReference type="EMBL" id="MDQ0490078.1"/>
    </source>
</evidence>
<comment type="caution">
    <text evidence="2">The sequence shown here is derived from an EMBL/GenBank/DDBJ whole genome shotgun (WGS) entry which is preliminary data.</text>
</comment>
<dbReference type="InterPro" id="IPR050471">
    <property type="entry name" value="AB_hydrolase"/>
</dbReference>